<reference evidence="5 6" key="1">
    <citation type="journal article" date="2019" name="Indoor Air">
        <title>Impacts of indoor surface finishes on bacterial viability.</title>
        <authorList>
            <person name="Hu J."/>
            <person name="Maamar S.B."/>
            <person name="Glawe A.J."/>
            <person name="Gottel N."/>
            <person name="Gilbert J.A."/>
            <person name="Hartmann E.M."/>
        </authorList>
    </citation>
    <scope>NUCLEOTIDE SEQUENCE [LARGE SCALE GENOMIC DNA]</scope>
    <source>
        <strain evidence="5 6">AF060A6</strain>
    </source>
</reference>
<dbReference type="NCBIfam" id="TIGR03567">
    <property type="entry name" value="FMN_reduc_SsuE"/>
    <property type="match status" value="1"/>
</dbReference>
<dbReference type="InterPro" id="IPR005025">
    <property type="entry name" value="FMN_Rdtase-like_dom"/>
</dbReference>
<dbReference type="OrthoDB" id="1643408at2"/>
<gene>
    <name evidence="5" type="primary">ssuE</name>
    <name evidence="5" type="ORF">E1I69_10765</name>
</gene>
<evidence type="ECO:0000256" key="3">
    <source>
        <dbReference type="ARBA" id="ARBA00023002"/>
    </source>
</evidence>
<comment type="caution">
    <text evidence="5">The sequence shown here is derived from an EMBL/GenBank/DDBJ whole genome shotgun (WGS) entry which is preliminary data.</text>
</comment>
<dbReference type="SUPFAM" id="SSF52218">
    <property type="entry name" value="Flavoproteins"/>
    <property type="match status" value="1"/>
</dbReference>
<dbReference type="Proteomes" id="UP000306477">
    <property type="component" value="Unassembled WGS sequence"/>
</dbReference>
<proteinExistence type="predicted"/>
<dbReference type="STRING" id="1033734.GCA_000285535_02988"/>
<keyword evidence="1" id="KW-0285">Flavoprotein</keyword>
<dbReference type="Gene3D" id="3.40.50.360">
    <property type="match status" value="1"/>
</dbReference>
<feature type="domain" description="NADPH-dependent FMN reductase-like" evidence="4">
    <location>
        <begin position="3"/>
        <end position="139"/>
    </location>
</feature>
<sequence>MSEIVILSGSPSESSRTDLVLQFVGKKLKHEGFSITHVSVRDIPSDDIFNLKFDSPALKELTSLIQGAEGVIVGSPVYKAAYTGVLKAVLDLLPQDVLARKTVLPIMTGGSPAHLLAIDFSLKPLLAALKGQSLQGVYFQDCQIDKTQAVNPIIDVNVLERLKKELYYFIESVNQSKDFAIKN</sequence>
<dbReference type="AlphaFoldDB" id="A0A4V3V7X5"/>
<keyword evidence="2" id="KW-0288">FMN</keyword>
<dbReference type="RefSeq" id="WP_136379618.1">
    <property type="nucleotide sequence ID" value="NZ_SLUB01000016.1"/>
</dbReference>
<accession>A0A4V3V7X5</accession>
<evidence type="ECO:0000313" key="6">
    <source>
        <dbReference type="Proteomes" id="UP000306477"/>
    </source>
</evidence>
<evidence type="ECO:0000256" key="2">
    <source>
        <dbReference type="ARBA" id="ARBA00022643"/>
    </source>
</evidence>
<organism evidence="5 6">
    <name type="scientific">Bacillus timonensis</name>
    <dbReference type="NCBI Taxonomy" id="1033734"/>
    <lineage>
        <taxon>Bacteria</taxon>
        <taxon>Bacillati</taxon>
        <taxon>Bacillota</taxon>
        <taxon>Bacilli</taxon>
        <taxon>Bacillales</taxon>
        <taxon>Bacillaceae</taxon>
        <taxon>Bacillus</taxon>
    </lineage>
</organism>
<evidence type="ECO:0000313" key="5">
    <source>
        <dbReference type="EMBL" id="THE12473.1"/>
    </source>
</evidence>
<dbReference type="GO" id="GO:0046306">
    <property type="term" value="P:alkanesulfonate catabolic process"/>
    <property type="evidence" value="ECO:0007669"/>
    <property type="project" value="InterPro"/>
</dbReference>
<keyword evidence="6" id="KW-1185">Reference proteome</keyword>
<dbReference type="GO" id="GO:0052873">
    <property type="term" value="F:FMN reductase (NADPH) activity"/>
    <property type="evidence" value="ECO:0007669"/>
    <property type="project" value="UniProtKB-EC"/>
</dbReference>
<dbReference type="InterPro" id="IPR051814">
    <property type="entry name" value="NAD(P)H-dep_FMN_reductase"/>
</dbReference>
<dbReference type="EMBL" id="SLUB01000016">
    <property type="protein sequence ID" value="THE12473.1"/>
    <property type="molecule type" value="Genomic_DNA"/>
</dbReference>
<evidence type="ECO:0000259" key="4">
    <source>
        <dbReference type="Pfam" id="PF03358"/>
    </source>
</evidence>
<dbReference type="InterPro" id="IPR029039">
    <property type="entry name" value="Flavoprotein-like_sf"/>
</dbReference>
<dbReference type="PANTHER" id="PTHR43408">
    <property type="entry name" value="FMN REDUCTASE (NADPH)"/>
    <property type="match status" value="1"/>
</dbReference>
<dbReference type="EC" id="1.5.1.38" evidence="5"/>
<protein>
    <submittedName>
        <fullName evidence="5">FMN reductase (NADPH)</fullName>
        <ecNumber evidence="5">1.5.1.38</ecNumber>
    </submittedName>
</protein>
<dbReference type="Pfam" id="PF03358">
    <property type="entry name" value="FMN_red"/>
    <property type="match status" value="1"/>
</dbReference>
<dbReference type="InterPro" id="IPR020048">
    <property type="entry name" value="NADPH-dep_FMN_reduc_SsuE"/>
</dbReference>
<keyword evidence="3 5" id="KW-0560">Oxidoreductase</keyword>
<name>A0A4V3V7X5_9BACI</name>
<evidence type="ECO:0000256" key="1">
    <source>
        <dbReference type="ARBA" id="ARBA00022630"/>
    </source>
</evidence>
<dbReference type="PANTHER" id="PTHR43408:SF1">
    <property type="entry name" value="FMN REDUCTASE (NADPH)"/>
    <property type="match status" value="1"/>
</dbReference>